<reference evidence="7" key="1">
    <citation type="submission" date="2013-08" db="EMBL/GenBank/DDBJ databases">
        <authorList>
            <person name="Mendez C."/>
            <person name="Richter M."/>
            <person name="Ferrer M."/>
            <person name="Sanchez J."/>
        </authorList>
    </citation>
    <scope>NUCLEOTIDE SEQUENCE</scope>
</reference>
<evidence type="ECO:0000256" key="1">
    <source>
        <dbReference type="ARBA" id="ARBA00004141"/>
    </source>
</evidence>
<evidence type="ECO:0000256" key="3">
    <source>
        <dbReference type="ARBA" id="ARBA00022989"/>
    </source>
</evidence>
<dbReference type="GO" id="GO:0140359">
    <property type="term" value="F:ABC-type transporter activity"/>
    <property type="evidence" value="ECO:0007669"/>
    <property type="project" value="InterPro"/>
</dbReference>
<dbReference type="InterPro" id="IPR036640">
    <property type="entry name" value="ABC1_TM_sf"/>
</dbReference>
<feature type="non-terminal residue" evidence="7">
    <location>
        <position position="200"/>
    </location>
</feature>
<evidence type="ECO:0000259" key="6">
    <source>
        <dbReference type="PROSITE" id="PS50929"/>
    </source>
</evidence>
<dbReference type="PANTHER" id="PTHR24221">
    <property type="entry name" value="ATP-BINDING CASSETTE SUB-FAMILY B"/>
    <property type="match status" value="1"/>
</dbReference>
<protein>
    <submittedName>
        <fullName evidence="7">ABC transporter ATP-binding protein</fullName>
    </submittedName>
</protein>
<dbReference type="GO" id="GO:0016020">
    <property type="term" value="C:membrane"/>
    <property type="evidence" value="ECO:0007669"/>
    <property type="project" value="UniProtKB-SubCell"/>
</dbReference>
<feature type="transmembrane region" description="Helical" evidence="5">
    <location>
        <begin position="173"/>
        <end position="194"/>
    </location>
</feature>
<dbReference type="PANTHER" id="PTHR24221:SF587">
    <property type="entry name" value="ABC TRANSPORTER RELATED"/>
    <property type="match status" value="1"/>
</dbReference>
<keyword evidence="7" id="KW-0067">ATP-binding</keyword>
<dbReference type="PROSITE" id="PS50929">
    <property type="entry name" value="ABC_TM1F"/>
    <property type="match status" value="1"/>
</dbReference>
<dbReference type="Gene3D" id="1.20.1560.10">
    <property type="entry name" value="ABC transporter type 1, transmembrane domain"/>
    <property type="match status" value="1"/>
</dbReference>
<keyword evidence="3 5" id="KW-1133">Transmembrane helix</keyword>
<feature type="transmembrane region" description="Helical" evidence="5">
    <location>
        <begin position="95"/>
        <end position="115"/>
    </location>
</feature>
<keyword evidence="4 5" id="KW-0472">Membrane</keyword>
<keyword evidence="7" id="KW-0547">Nucleotide-binding</keyword>
<dbReference type="InterPro" id="IPR011527">
    <property type="entry name" value="ABC1_TM_dom"/>
</dbReference>
<comment type="caution">
    <text evidence="7">The sequence shown here is derived from an EMBL/GenBank/DDBJ whole genome shotgun (WGS) entry which is preliminary data.</text>
</comment>
<evidence type="ECO:0000256" key="2">
    <source>
        <dbReference type="ARBA" id="ARBA00022692"/>
    </source>
</evidence>
<reference evidence="7" key="2">
    <citation type="journal article" date="2014" name="ISME J.">
        <title>Microbial stratification in low pH oxic and suboxic macroscopic growths along an acid mine drainage.</title>
        <authorList>
            <person name="Mendez-Garcia C."/>
            <person name="Mesa V."/>
            <person name="Sprenger R.R."/>
            <person name="Richter M."/>
            <person name="Diez M.S."/>
            <person name="Solano J."/>
            <person name="Bargiela R."/>
            <person name="Golyshina O.V."/>
            <person name="Manteca A."/>
            <person name="Ramos J.L."/>
            <person name="Gallego J.R."/>
            <person name="Llorente I."/>
            <person name="Martins Dos Santos V.A."/>
            <person name="Jensen O.N."/>
            <person name="Pelaez A.I."/>
            <person name="Sanchez J."/>
            <person name="Ferrer M."/>
        </authorList>
    </citation>
    <scope>NUCLEOTIDE SEQUENCE</scope>
</reference>
<evidence type="ECO:0000256" key="5">
    <source>
        <dbReference type="SAM" id="Phobius"/>
    </source>
</evidence>
<gene>
    <name evidence="7" type="ORF">B1A_00441</name>
</gene>
<name>T1DHP6_9ZZZZ</name>
<dbReference type="AlphaFoldDB" id="T1DHP6"/>
<evidence type="ECO:0000256" key="4">
    <source>
        <dbReference type="ARBA" id="ARBA00023136"/>
    </source>
</evidence>
<organism evidence="7">
    <name type="scientific">mine drainage metagenome</name>
    <dbReference type="NCBI Taxonomy" id="410659"/>
    <lineage>
        <taxon>unclassified sequences</taxon>
        <taxon>metagenomes</taxon>
        <taxon>ecological metagenomes</taxon>
    </lineage>
</organism>
<comment type="subcellular location">
    <subcellularLocation>
        <location evidence="1">Membrane</location>
        <topology evidence="1">Multi-pass membrane protein</topology>
    </subcellularLocation>
</comment>
<dbReference type="SUPFAM" id="SSF90123">
    <property type="entry name" value="ABC transporter transmembrane region"/>
    <property type="match status" value="1"/>
</dbReference>
<sequence>TPTGHLLAVRCTERAPSVYDGVAYVRTTNLQHPPTAALSEIVSSHGQDYLVSDINAGAKVKIQGGSAYVHGFEVQSVRLSPGAVQLFRKQDKTGLLWLGLIYALVVLVAFGSNYAQTYILQWCGQRIIYSIRSTVFQHIEGMHLQFFDRNPIGRLVTRVTNDTEALNEMYTSVLVNIFKDGFLLIGAVVIMFVIDRSLAY</sequence>
<feature type="domain" description="ABC transmembrane type-1" evidence="6">
    <location>
        <begin position="86"/>
        <end position="200"/>
    </location>
</feature>
<proteinExistence type="predicted"/>
<dbReference type="Pfam" id="PF00664">
    <property type="entry name" value="ABC_membrane"/>
    <property type="match status" value="1"/>
</dbReference>
<feature type="non-terminal residue" evidence="7">
    <location>
        <position position="1"/>
    </location>
</feature>
<evidence type="ECO:0000313" key="7">
    <source>
        <dbReference type="EMBL" id="EQD80859.1"/>
    </source>
</evidence>
<keyword evidence="2 5" id="KW-0812">Transmembrane</keyword>
<dbReference type="GO" id="GO:0005524">
    <property type="term" value="F:ATP binding"/>
    <property type="evidence" value="ECO:0007669"/>
    <property type="project" value="UniProtKB-KW"/>
</dbReference>
<accession>T1DHP6</accession>
<dbReference type="EMBL" id="AUZX01000332">
    <property type="protein sequence ID" value="EQD80859.1"/>
    <property type="molecule type" value="Genomic_DNA"/>
</dbReference>
<dbReference type="InterPro" id="IPR039421">
    <property type="entry name" value="Type_1_exporter"/>
</dbReference>